<organism evidence="2 3">
    <name type="scientific">Candidatus Fukatsuia symbiotica</name>
    <dbReference type="NCBI Taxonomy" id="1878942"/>
    <lineage>
        <taxon>Bacteria</taxon>
        <taxon>Pseudomonadati</taxon>
        <taxon>Pseudomonadota</taxon>
        <taxon>Gammaproteobacteria</taxon>
        <taxon>Enterobacterales</taxon>
        <taxon>Yersiniaceae</taxon>
        <taxon>Candidatus Fukatsuia</taxon>
    </lineage>
</organism>
<evidence type="ECO:0000313" key="3">
    <source>
        <dbReference type="Proteomes" id="UP000261875"/>
    </source>
</evidence>
<evidence type="ECO:0000313" key="2">
    <source>
        <dbReference type="EMBL" id="AWK15679.1"/>
    </source>
</evidence>
<dbReference type="KEGG" id="fsm:CCS41_14840"/>
<protein>
    <submittedName>
        <fullName evidence="2">Uncharacterized protein</fullName>
    </submittedName>
</protein>
<reference evidence="2 3" key="1">
    <citation type="submission" date="2017-05" db="EMBL/GenBank/DDBJ databases">
        <title>Genome sequence of Candidatus Fukatsuia symbiotica and Candidatus Hamiltonella defensa from Acyrthosiphon pisum strain 5D.</title>
        <authorList>
            <person name="Patel V.A."/>
            <person name="Chevignon G."/>
            <person name="Russell J.A."/>
            <person name="Oliver K.M."/>
        </authorList>
    </citation>
    <scope>NUCLEOTIDE SEQUENCE [LARGE SCALE GENOMIC DNA]</scope>
    <source>
        <strain evidence="2 3">5D</strain>
        <plasmid evidence="2 3">p5D_Fsymbiotica-2</plasmid>
    </source>
</reference>
<dbReference type="EMBL" id="CP021661">
    <property type="protein sequence ID" value="AWK15679.1"/>
    <property type="molecule type" value="Genomic_DNA"/>
</dbReference>
<sequence>MYGLLAGLNRFHENIERHLAEINAAAIPSHSVDDDGGWRIFPHVEEELGPESQAMVNDPVDVCKPGLVDIVIDMPVTMRNGDQITWR</sequence>
<proteinExistence type="predicted"/>
<dbReference type="AlphaFoldDB" id="A0A2Y9CKK5"/>
<dbReference type="EMBL" id="CP021661">
    <property type="protein sequence ID" value="AWK15665.1"/>
    <property type="molecule type" value="Genomic_DNA"/>
</dbReference>
<keyword evidence="3" id="KW-1185">Reference proteome</keyword>
<dbReference type="KEGG" id="fsm:CCS41_14770"/>
<gene>
    <name evidence="1" type="ORF">CCS41_14770</name>
    <name evidence="2" type="ORF">CCS41_14840</name>
</gene>
<name>A0A2Y9CKK5_9GAMM</name>
<dbReference type="Proteomes" id="UP000261875">
    <property type="component" value="Plasmid p5D_Fsymbiotica-2"/>
</dbReference>
<accession>A0A2Y9CKK5</accession>
<keyword evidence="2" id="KW-0614">Plasmid</keyword>
<geneLocation type="plasmid" evidence="2 3">
    <name>p5D_Fsymbiotica-2</name>
</geneLocation>
<evidence type="ECO:0000313" key="1">
    <source>
        <dbReference type="EMBL" id="AWK15665.1"/>
    </source>
</evidence>